<name>A0A2S7XNQ3_9GAMM</name>
<evidence type="ECO:0000313" key="11">
    <source>
        <dbReference type="EMBL" id="PQJ95296.1"/>
    </source>
</evidence>
<accession>A0A2S7XNQ3</accession>
<dbReference type="NCBIfam" id="TIGR01763">
    <property type="entry name" value="MalateDH_bact"/>
    <property type="match status" value="1"/>
</dbReference>
<feature type="binding site" evidence="5 7">
    <location>
        <position position="82"/>
    </location>
    <ligand>
        <name>substrate</name>
    </ligand>
</feature>
<comment type="function">
    <text evidence="1 5">Catalyzes the reversible oxidation of malate to oxaloacetate.</text>
</comment>
<dbReference type="AlphaFoldDB" id="A0A2S7XNQ3"/>
<evidence type="ECO:0000256" key="1">
    <source>
        <dbReference type="ARBA" id="ARBA00003966"/>
    </source>
</evidence>
<dbReference type="PRINTS" id="PR00086">
    <property type="entry name" value="LLDHDRGNASE"/>
</dbReference>
<dbReference type="Pfam" id="PF02866">
    <property type="entry name" value="Ldh_1_C"/>
    <property type="match status" value="1"/>
</dbReference>
<dbReference type="PIRSF" id="PIRSF000102">
    <property type="entry name" value="Lac_mal_DH"/>
    <property type="match status" value="1"/>
</dbReference>
<feature type="domain" description="Lactate/malate dehydrogenase C-terminal" evidence="10">
    <location>
        <begin position="147"/>
        <end position="304"/>
    </location>
</feature>
<dbReference type="GO" id="GO:0006089">
    <property type="term" value="P:lactate metabolic process"/>
    <property type="evidence" value="ECO:0007669"/>
    <property type="project" value="TreeGrafter"/>
</dbReference>
<dbReference type="NCBIfam" id="NF004863">
    <property type="entry name" value="PRK06223.1"/>
    <property type="match status" value="1"/>
</dbReference>
<evidence type="ECO:0000256" key="6">
    <source>
        <dbReference type="PIRSR" id="PIRSR000102-1"/>
    </source>
</evidence>
<dbReference type="Gene3D" id="3.40.50.720">
    <property type="entry name" value="NAD(P)-binding Rossmann-like Domain"/>
    <property type="match status" value="1"/>
</dbReference>
<evidence type="ECO:0000256" key="8">
    <source>
        <dbReference type="PIRSR" id="PIRSR000102-3"/>
    </source>
</evidence>
<evidence type="ECO:0000256" key="4">
    <source>
        <dbReference type="ARBA" id="ARBA00023027"/>
    </source>
</evidence>
<proteinExistence type="inferred from homology"/>
<dbReference type="InterPro" id="IPR011275">
    <property type="entry name" value="Malate_DH_type3"/>
</dbReference>
<dbReference type="InterPro" id="IPR015955">
    <property type="entry name" value="Lactate_DH/Glyco_Ohase_4_C"/>
</dbReference>
<feature type="binding site" evidence="5 8">
    <location>
        <position position="95"/>
    </location>
    <ligand>
        <name>NAD(+)</name>
        <dbReference type="ChEBI" id="CHEBI:57540"/>
    </ligand>
</feature>
<dbReference type="InterPro" id="IPR001236">
    <property type="entry name" value="Lactate/malate_DH_N"/>
</dbReference>
<keyword evidence="12" id="KW-1185">Reference proteome</keyword>
<dbReference type="GO" id="GO:0004459">
    <property type="term" value="F:L-lactate dehydrogenase (NAD+) activity"/>
    <property type="evidence" value="ECO:0007669"/>
    <property type="project" value="TreeGrafter"/>
</dbReference>
<dbReference type="EC" id="1.1.1.37" evidence="5"/>
<keyword evidence="4 5" id="KW-0520">NAD</keyword>
<dbReference type="EMBL" id="PPGH01000037">
    <property type="protein sequence ID" value="PQJ95296.1"/>
    <property type="molecule type" value="Genomic_DNA"/>
</dbReference>
<feature type="domain" description="Lactate/malate dehydrogenase N-terminal" evidence="9">
    <location>
        <begin position="3"/>
        <end position="142"/>
    </location>
</feature>
<feature type="binding site" evidence="5 7">
    <location>
        <position position="151"/>
    </location>
    <ligand>
        <name>substrate</name>
    </ligand>
</feature>
<sequence length="309" mass="33386">MKKISIVGAGRVGETTAQILAETELCRDIALFDVREDVPEGVALDILQSAPFFKFDGVLSGSNDPHILRDSDLVIVTAGFPRQPGMSRADVLESNVRIIDQVTDHIMTHAPNAMILVVSNPVDTLTYRVAQRTGWGRERVFGQAGVLDASRMASFIAQETGFSTRDITTLVLGGHGDTMVPVTRFCTINGVPIAHFLSKERIAAIVERTRTGGAEILALRKNSSAYDAPGAAVAAMVDAIANNRRRLLPCVALLDGEYGETDIAMGVPCILGERGVESVVTLDLNAEERADFQRSAQAVRIDIERLNML</sequence>
<protein>
    <recommendedName>
        <fullName evidence="5">Malate dehydrogenase</fullName>
        <ecNumber evidence="5">1.1.1.37</ecNumber>
    </recommendedName>
</protein>
<dbReference type="PANTHER" id="PTHR43128:SF16">
    <property type="entry name" value="L-LACTATE DEHYDROGENASE"/>
    <property type="match status" value="1"/>
</dbReference>
<keyword evidence="2 5" id="KW-0816">Tricarboxylic acid cycle</keyword>
<dbReference type="Gene3D" id="3.90.110.10">
    <property type="entry name" value="Lactate dehydrogenase/glycoside hydrolase, family 4, C-terminal"/>
    <property type="match status" value="1"/>
</dbReference>
<feature type="binding site" evidence="5 7">
    <location>
        <position position="88"/>
    </location>
    <ligand>
        <name>substrate</name>
    </ligand>
</feature>
<dbReference type="InterPro" id="IPR001557">
    <property type="entry name" value="L-lactate/malate_DH"/>
</dbReference>
<organism evidence="11 12">
    <name type="scientific">Chromatium okenii</name>
    <dbReference type="NCBI Taxonomy" id="61644"/>
    <lineage>
        <taxon>Bacteria</taxon>
        <taxon>Pseudomonadati</taxon>
        <taxon>Pseudomonadota</taxon>
        <taxon>Gammaproteobacteria</taxon>
        <taxon>Chromatiales</taxon>
        <taxon>Chromatiaceae</taxon>
        <taxon>Chromatium</taxon>
    </lineage>
</organism>
<dbReference type="InterPro" id="IPR022383">
    <property type="entry name" value="Lactate/malate_DH_C"/>
</dbReference>
<comment type="similarity">
    <text evidence="5">Belongs to the LDH/MDH superfamily. MDH type 3 family.</text>
</comment>
<comment type="catalytic activity">
    <reaction evidence="5">
        <text>(S)-malate + NAD(+) = oxaloacetate + NADH + H(+)</text>
        <dbReference type="Rhea" id="RHEA:21432"/>
        <dbReference type="ChEBI" id="CHEBI:15378"/>
        <dbReference type="ChEBI" id="CHEBI:15589"/>
        <dbReference type="ChEBI" id="CHEBI:16452"/>
        <dbReference type="ChEBI" id="CHEBI:57540"/>
        <dbReference type="ChEBI" id="CHEBI:57945"/>
        <dbReference type="EC" id="1.1.1.37"/>
    </reaction>
</comment>
<evidence type="ECO:0000259" key="10">
    <source>
        <dbReference type="Pfam" id="PF02866"/>
    </source>
</evidence>
<dbReference type="CDD" id="cd01339">
    <property type="entry name" value="LDH-like_MDH"/>
    <property type="match status" value="1"/>
</dbReference>
<dbReference type="RefSeq" id="WP_105074344.1">
    <property type="nucleotide sequence ID" value="NZ_PPGH01000037.1"/>
</dbReference>
<dbReference type="Proteomes" id="UP000239936">
    <property type="component" value="Unassembled WGS sequence"/>
</dbReference>
<dbReference type="OrthoDB" id="9802969at2"/>
<evidence type="ECO:0000256" key="2">
    <source>
        <dbReference type="ARBA" id="ARBA00022532"/>
    </source>
</evidence>
<feature type="binding site" evidence="5 7">
    <location>
        <position position="120"/>
    </location>
    <ligand>
        <name>substrate</name>
    </ligand>
</feature>
<reference evidence="11 12" key="1">
    <citation type="submission" date="2018-01" db="EMBL/GenBank/DDBJ databases">
        <title>The complete genome sequence of Chromatium okenii LaCa, a purple sulfur bacterium with a turbulent life.</title>
        <authorList>
            <person name="Luedin S.M."/>
            <person name="Liechti N."/>
            <person name="Storelli N."/>
            <person name="Danza F."/>
            <person name="Wittwer M."/>
            <person name="Pothier J.F."/>
            <person name="Tonolla M.A."/>
        </authorList>
    </citation>
    <scope>NUCLEOTIDE SEQUENCE [LARGE SCALE GENOMIC DNA]</scope>
    <source>
        <strain evidence="11 12">LaCa</strain>
    </source>
</reference>
<evidence type="ECO:0000313" key="12">
    <source>
        <dbReference type="Proteomes" id="UP000239936"/>
    </source>
</evidence>
<evidence type="ECO:0000256" key="3">
    <source>
        <dbReference type="ARBA" id="ARBA00023002"/>
    </source>
</evidence>
<gene>
    <name evidence="5 11" type="primary">mdh</name>
    <name evidence="11" type="ORF">CXB77_13685</name>
</gene>
<feature type="binding site" evidence="5 8">
    <location>
        <begin position="8"/>
        <end position="13"/>
    </location>
    <ligand>
        <name>NAD(+)</name>
        <dbReference type="ChEBI" id="CHEBI:57540"/>
    </ligand>
</feature>
<evidence type="ECO:0000256" key="7">
    <source>
        <dbReference type="PIRSR" id="PIRSR000102-2"/>
    </source>
</evidence>
<comment type="caution">
    <text evidence="11">The sequence shown here is derived from an EMBL/GenBank/DDBJ whole genome shotgun (WGS) entry which is preliminary data.</text>
</comment>
<evidence type="ECO:0000256" key="5">
    <source>
        <dbReference type="HAMAP-Rule" id="MF_00487"/>
    </source>
</evidence>
<dbReference type="SUPFAM" id="SSF51735">
    <property type="entry name" value="NAD(P)-binding Rossmann-fold domains"/>
    <property type="match status" value="1"/>
</dbReference>
<dbReference type="Pfam" id="PF00056">
    <property type="entry name" value="Ldh_1_N"/>
    <property type="match status" value="1"/>
</dbReference>
<dbReference type="GO" id="GO:0006099">
    <property type="term" value="P:tricarboxylic acid cycle"/>
    <property type="evidence" value="ECO:0007669"/>
    <property type="project" value="UniProtKB-UniRule"/>
</dbReference>
<dbReference type="HAMAP" id="MF_00487">
    <property type="entry name" value="Malate_dehydrog_3"/>
    <property type="match status" value="1"/>
</dbReference>
<feature type="binding site" evidence="5 8">
    <location>
        <begin position="118"/>
        <end position="120"/>
    </location>
    <ligand>
        <name>NAD(+)</name>
        <dbReference type="ChEBI" id="CHEBI:57540"/>
    </ligand>
</feature>
<dbReference type="PANTHER" id="PTHR43128">
    <property type="entry name" value="L-2-HYDROXYCARBOXYLATE DEHYDROGENASE (NAD(P)(+))"/>
    <property type="match status" value="1"/>
</dbReference>
<evidence type="ECO:0000259" key="9">
    <source>
        <dbReference type="Pfam" id="PF00056"/>
    </source>
</evidence>
<dbReference type="InterPro" id="IPR036291">
    <property type="entry name" value="NAD(P)-bd_dom_sf"/>
</dbReference>
<feature type="binding site" evidence="5 8">
    <location>
        <position position="33"/>
    </location>
    <ligand>
        <name>NAD(+)</name>
        <dbReference type="ChEBI" id="CHEBI:57540"/>
    </ligand>
</feature>
<dbReference type="GO" id="GO:0030060">
    <property type="term" value="F:L-malate dehydrogenase (NAD+) activity"/>
    <property type="evidence" value="ECO:0007669"/>
    <property type="project" value="UniProtKB-UniRule"/>
</dbReference>
<feature type="active site" description="Proton acceptor" evidence="5 6">
    <location>
        <position position="175"/>
    </location>
</feature>
<keyword evidence="3 5" id="KW-0560">Oxidoreductase</keyword>
<dbReference type="SUPFAM" id="SSF56327">
    <property type="entry name" value="LDH C-terminal domain-like"/>
    <property type="match status" value="1"/>
</dbReference>